<organism evidence="1 2">
    <name type="scientific">Luteolibacter luteus</name>
    <dbReference type="NCBI Taxonomy" id="2728835"/>
    <lineage>
        <taxon>Bacteria</taxon>
        <taxon>Pseudomonadati</taxon>
        <taxon>Verrucomicrobiota</taxon>
        <taxon>Verrucomicrobiia</taxon>
        <taxon>Verrucomicrobiales</taxon>
        <taxon>Verrucomicrobiaceae</taxon>
        <taxon>Luteolibacter</taxon>
    </lineage>
</organism>
<protein>
    <recommendedName>
        <fullName evidence="3">DUF2946 domain-containing protein</fullName>
    </recommendedName>
</protein>
<dbReference type="AlphaFoldDB" id="A0A858RN25"/>
<dbReference type="RefSeq" id="WP_169456320.1">
    <property type="nucleotide sequence ID" value="NZ_CP051774.1"/>
</dbReference>
<proteinExistence type="predicted"/>
<evidence type="ECO:0000313" key="2">
    <source>
        <dbReference type="Proteomes" id="UP000501812"/>
    </source>
</evidence>
<dbReference type="Proteomes" id="UP000501812">
    <property type="component" value="Chromosome"/>
</dbReference>
<gene>
    <name evidence="1" type="ORF">HHL09_19585</name>
</gene>
<evidence type="ECO:0008006" key="3">
    <source>
        <dbReference type="Google" id="ProtNLM"/>
    </source>
</evidence>
<reference evidence="1 2" key="1">
    <citation type="submission" date="2020-04" db="EMBL/GenBank/DDBJ databases">
        <title>Luteolibacter sp. G-1-1-1 isolated from soil.</title>
        <authorList>
            <person name="Dahal R.H."/>
        </authorList>
    </citation>
    <scope>NUCLEOTIDE SEQUENCE [LARGE SCALE GENOMIC DNA]</scope>
    <source>
        <strain evidence="1 2">G-1-1-1</strain>
    </source>
</reference>
<dbReference type="KEGG" id="luo:HHL09_19585"/>
<evidence type="ECO:0000313" key="1">
    <source>
        <dbReference type="EMBL" id="QJE97894.1"/>
    </source>
</evidence>
<keyword evidence="2" id="KW-1185">Reference proteome</keyword>
<dbReference type="EMBL" id="CP051774">
    <property type="protein sequence ID" value="QJE97894.1"/>
    <property type="molecule type" value="Genomic_DNA"/>
</dbReference>
<sequence>MTLRVLALLPTPPPILALRTRSLTLKKLFQILLVSLGCLHLAGGPYSLMQVYAWAGMLVSYSKHEGLLQGAKDTFSGEKPCALCCKIAEAKKADGSQEKKDVPLPSSISAGKILQDFLPCELVSLKPPRFTKSSAISFPGLCVPVETAGASPPVPPPRIIA</sequence>
<name>A0A858RN25_9BACT</name>
<accession>A0A858RN25</accession>